<reference evidence="1 8" key="1">
    <citation type="submission" date="2019-08" db="EMBL/GenBank/DDBJ databases">
        <title>Comparison of rpoB and gyrB Sequences from Mobiluncus Species and Development of a Multiplex PCR Method for Clinical Detection of Mobiluncus curtisii and Mobiluncus mulieris.</title>
        <authorList>
            <person name="Yang L."/>
            <person name="Shen Y."/>
            <person name="Xu G."/>
            <person name="Shu L.-B."/>
            <person name="Hu J."/>
            <person name="Zhang R."/>
            <person name="Wang Y."/>
            <person name="Zhou H.-W."/>
            <person name="Zhang X."/>
        </authorList>
    </citation>
    <scope>NUCLEOTIDE SEQUENCE [LARGE SCALE GENOMIC DNA]</scope>
    <source>
        <strain evidence="1 8">M26</strain>
    </source>
</reference>
<evidence type="ECO:0000313" key="6">
    <source>
        <dbReference type="Proteomes" id="UP000578252"/>
    </source>
</evidence>
<evidence type="ECO:0000313" key="4">
    <source>
        <dbReference type="EMBL" id="NMX02815.1"/>
    </source>
</evidence>
<organism evidence="3 7">
    <name type="scientific">Mobiluncus mulieris</name>
    <dbReference type="NCBI Taxonomy" id="2052"/>
    <lineage>
        <taxon>Bacteria</taxon>
        <taxon>Bacillati</taxon>
        <taxon>Actinomycetota</taxon>
        <taxon>Actinomycetes</taxon>
        <taxon>Actinomycetales</taxon>
        <taxon>Actinomycetaceae</taxon>
        <taxon>Mobiluncus</taxon>
    </lineage>
</organism>
<dbReference type="AlphaFoldDB" id="A0A378PEQ7"/>
<evidence type="ECO:0000313" key="8">
    <source>
        <dbReference type="Proteomes" id="UP001209486"/>
    </source>
</evidence>
<evidence type="ECO:0000313" key="7">
    <source>
        <dbReference type="Proteomes" id="UP000582487"/>
    </source>
</evidence>
<dbReference type="RefSeq" id="WP_004015827.1">
    <property type="nucleotide sequence ID" value="NZ_CAMUNX010000008.1"/>
</dbReference>
<protein>
    <submittedName>
        <fullName evidence="3">Uncharacterized protein</fullName>
    </submittedName>
</protein>
<dbReference type="EMBL" id="JABCUS010000004">
    <property type="protein sequence ID" value="NMX02815.1"/>
    <property type="molecule type" value="Genomic_DNA"/>
</dbReference>
<dbReference type="Proteomes" id="UP001209486">
    <property type="component" value="Unassembled WGS sequence"/>
</dbReference>
<accession>A0A378PEQ7</accession>
<dbReference type="EMBL" id="JABCUR010000002">
    <property type="protein sequence ID" value="NMW64593.1"/>
    <property type="molecule type" value="Genomic_DNA"/>
</dbReference>
<name>A0A378PEQ7_9ACTO</name>
<sequence>MWVDAEQFQDEWIGYDTPTDENLITAWLGKAERMIRQRVPGLVARIEAGEPDLLDNVRDVVIAMVTRVFRNPEGLRSVNSTSGQLAESITYGGETPGVLEILPAELAALTGGRRGYRRAGGLSMIPPYSPFYQGG</sequence>
<comment type="caution">
    <text evidence="3">The sequence shown here is derived from an EMBL/GenBank/DDBJ whole genome shotgun (WGS) entry which is preliminary data.</text>
</comment>
<dbReference type="Proteomes" id="UP000578252">
    <property type="component" value="Unassembled WGS sequence"/>
</dbReference>
<gene>
    <name evidence="1" type="ORF">FYZ43_08525</name>
    <name evidence="3" type="ORF">HHJ74_01180</name>
    <name evidence="4" type="ORF">HHJ77_02410</name>
    <name evidence="2" type="ORF">HHJ78_03375</name>
</gene>
<evidence type="ECO:0000313" key="3">
    <source>
        <dbReference type="EMBL" id="NMW92331.1"/>
    </source>
</evidence>
<evidence type="ECO:0000313" key="5">
    <source>
        <dbReference type="Proteomes" id="UP000575397"/>
    </source>
</evidence>
<dbReference type="Proteomes" id="UP000575397">
    <property type="component" value="Unassembled WGS sequence"/>
</dbReference>
<proteinExistence type="predicted"/>
<evidence type="ECO:0000313" key="1">
    <source>
        <dbReference type="EMBL" id="MCU9969430.1"/>
    </source>
</evidence>
<dbReference type="EMBL" id="JABCUV010000001">
    <property type="protein sequence ID" value="NMW92331.1"/>
    <property type="molecule type" value="Genomic_DNA"/>
</dbReference>
<reference evidence="5 6" key="2">
    <citation type="submission" date="2020-04" db="EMBL/GenBank/DDBJ databases">
        <title>Antimicrobial susceptibility and clonality of vaginal-derived multi-drug resistant Mobiluncus isolates in China.</title>
        <authorList>
            <person name="Zhang X."/>
        </authorList>
    </citation>
    <scope>NUCLEOTIDE SEQUENCE [LARGE SCALE GENOMIC DNA]</scope>
    <source>
        <strain evidence="4 5">12</strain>
        <strain evidence="2 6">13</strain>
        <strain evidence="3 7">7</strain>
    </source>
</reference>
<evidence type="ECO:0000313" key="2">
    <source>
        <dbReference type="EMBL" id="NMW64593.1"/>
    </source>
</evidence>
<dbReference type="EMBL" id="VSZY01000015">
    <property type="protein sequence ID" value="MCU9969430.1"/>
    <property type="molecule type" value="Genomic_DNA"/>
</dbReference>
<dbReference type="Proteomes" id="UP000582487">
    <property type="component" value="Unassembled WGS sequence"/>
</dbReference>